<organism evidence="2 3">
    <name type="scientific">Mycetocola tolaasinivorans</name>
    <dbReference type="NCBI Taxonomy" id="76635"/>
    <lineage>
        <taxon>Bacteria</taxon>
        <taxon>Bacillati</taxon>
        <taxon>Actinomycetota</taxon>
        <taxon>Actinomycetes</taxon>
        <taxon>Micrococcales</taxon>
        <taxon>Microbacteriaceae</taxon>
        <taxon>Mycetocola</taxon>
    </lineage>
</organism>
<accession>A0A3L7A6U2</accession>
<keyword evidence="3" id="KW-1185">Reference proteome</keyword>
<dbReference type="InterPro" id="IPR050490">
    <property type="entry name" value="Bact_solute-bd_prot1"/>
</dbReference>
<keyword evidence="1" id="KW-0732">Signal</keyword>
<dbReference type="PROSITE" id="PS51257">
    <property type="entry name" value="PROKAR_LIPOPROTEIN"/>
    <property type="match status" value="1"/>
</dbReference>
<name>A0A3L7A6U2_9MICO</name>
<evidence type="ECO:0000313" key="2">
    <source>
        <dbReference type="EMBL" id="RLP76053.1"/>
    </source>
</evidence>
<dbReference type="OrthoDB" id="8317736at2"/>
<proteinExistence type="predicted"/>
<feature type="chain" id="PRO_5039611357" evidence="1">
    <location>
        <begin position="20"/>
        <end position="434"/>
    </location>
</feature>
<dbReference type="SUPFAM" id="SSF53850">
    <property type="entry name" value="Periplasmic binding protein-like II"/>
    <property type="match status" value="1"/>
</dbReference>
<dbReference type="Gene3D" id="3.40.190.10">
    <property type="entry name" value="Periplasmic binding protein-like II"/>
    <property type="match status" value="2"/>
</dbReference>
<evidence type="ECO:0000256" key="1">
    <source>
        <dbReference type="SAM" id="SignalP"/>
    </source>
</evidence>
<dbReference type="RefSeq" id="WP_121648338.1">
    <property type="nucleotide sequence ID" value="NZ_RCUX01000005.1"/>
</dbReference>
<dbReference type="Pfam" id="PF01547">
    <property type="entry name" value="SBP_bac_1"/>
    <property type="match status" value="1"/>
</dbReference>
<dbReference type="InterPro" id="IPR006059">
    <property type="entry name" value="SBP"/>
</dbReference>
<feature type="signal peptide" evidence="1">
    <location>
        <begin position="1"/>
        <end position="19"/>
    </location>
</feature>
<comment type="caution">
    <text evidence="2">The sequence shown here is derived from an EMBL/GenBank/DDBJ whole genome shotgun (WGS) entry which is preliminary data.</text>
</comment>
<reference evidence="2 3" key="1">
    <citation type="submission" date="2018-10" db="EMBL/GenBank/DDBJ databases">
        <authorList>
            <person name="Li J."/>
        </authorList>
    </citation>
    <scope>NUCLEOTIDE SEQUENCE [LARGE SCALE GENOMIC DNA]</scope>
    <source>
        <strain evidence="2 3">IF 016277</strain>
    </source>
</reference>
<dbReference type="PANTHER" id="PTHR43649:SF14">
    <property type="entry name" value="BLR3389 PROTEIN"/>
    <property type="match status" value="1"/>
</dbReference>
<dbReference type="PANTHER" id="PTHR43649">
    <property type="entry name" value="ARABINOSE-BINDING PROTEIN-RELATED"/>
    <property type="match status" value="1"/>
</dbReference>
<sequence length="434" mass="46228">MKKRNLLTLIAGSAALALALTGCGSGGPGQTTGAATMWALTGDDTTVMKTSVETWNKEHSDLKIDFNAFAKDGFKPKLRTAIGAGEGPTFVFGWGGGVLADFVKAGQIEDLSDFVAENPEVLKRYIPSVLANGTVDGKTYAIPNNKLQPVVLYYNTAMFTDAGVTPPKTWDDLLDLVKTFNAKGIAPFSLGAQTKWPSLMWLQYLSDRIGGPEAFQAVLDGKPDAWSHPAIIEALTKIQQLVDAGGFINGFASVSSDSGADLALVHTGKAAMVLHGAWSYQTFKTDSPDFVKDGKLGYTTFPTVAGGVGDPKNIVGNPTNFWSISSKATQEQKKAALAYLADGLNNDAYVDDIIASGAVPVVQGVEAKLKSSDNADWLSFVYDMASNAPHFQLSWDQALPPAQGEAMLTNLEQIFLKKITPQEFATTMNATLGK</sequence>
<dbReference type="EMBL" id="RCUX01000005">
    <property type="protein sequence ID" value="RLP76053.1"/>
    <property type="molecule type" value="Genomic_DNA"/>
</dbReference>
<protein>
    <submittedName>
        <fullName evidence="2">Extracellular solute-binding protein</fullName>
    </submittedName>
</protein>
<dbReference type="Proteomes" id="UP000272503">
    <property type="component" value="Unassembled WGS sequence"/>
</dbReference>
<gene>
    <name evidence="2" type="ORF">D9V32_07805</name>
</gene>
<dbReference type="AlphaFoldDB" id="A0A3L7A6U2"/>
<evidence type="ECO:0000313" key="3">
    <source>
        <dbReference type="Proteomes" id="UP000272503"/>
    </source>
</evidence>